<name>A0AAJ4UXI9_9BACT</name>
<dbReference type="Gene3D" id="3.40.50.300">
    <property type="entry name" value="P-loop containing nucleotide triphosphate hydrolases"/>
    <property type="match status" value="1"/>
</dbReference>
<evidence type="ECO:0000256" key="2">
    <source>
        <dbReference type="ARBA" id="ARBA00022741"/>
    </source>
</evidence>
<evidence type="ECO:0000259" key="4">
    <source>
        <dbReference type="PROSITE" id="PS50893"/>
    </source>
</evidence>
<evidence type="ECO:0000313" key="8">
    <source>
        <dbReference type="Proteomes" id="UP000298805"/>
    </source>
</evidence>
<evidence type="ECO:0000313" key="6">
    <source>
        <dbReference type="EMBL" id="ROR39209.1"/>
    </source>
</evidence>
<dbReference type="Proteomes" id="UP000298805">
    <property type="component" value="Chromosome"/>
</dbReference>
<evidence type="ECO:0000256" key="3">
    <source>
        <dbReference type="ARBA" id="ARBA00022840"/>
    </source>
</evidence>
<dbReference type="Pfam" id="PF00005">
    <property type="entry name" value="ABC_tran"/>
    <property type="match status" value="1"/>
</dbReference>
<dbReference type="PROSITE" id="PS00211">
    <property type="entry name" value="ABC_TRANSPORTER_1"/>
    <property type="match status" value="1"/>
</dbReference>
<dbReference type="GO" id="GO:0005524">
    <property type="term" value="F:ATP binding"/>
    <property type="evidence" value="ECO:0007669"/>
    <property type="project" value="UniProtKB-KW"/>
</dbReference>
<dbReference type="PANTHER" id="PTHR42781">
    <property type="entry name" value="SPERMIDINE/PUTRESCINE IMPORT ATP-BINDING PROTEIN POTA"/>
    <property type="match status" value="1"/>
</dbReference>
<evidence type="ECO:0000256" key="1">
    <source>
        <dbReference type="ARBA" id="ARBA00022448"/>
    </source>
</evidence>
<keyword evidence="2" id="KW-0547">Nucleotide-binding</keyword>
<evidence type="ECO:0000313" key="7">
    <source>
        <dbReference type="Proteomes" id="UP000272781"/>
    </source>
</evidence>
<dbReference type="SUPFAM" id="SSF52540">
    <property type="entry name" value="P-loop containing nucleoside triphosphate hydrolases"/>
    <property type="match status" value="1"/>
</dbReference>
<evidence type="ECO:0000313" key="5">
    <source>
        <dbReference type="EMBL" id="QCI28982.1"/>
    </source>
</evidence>
<gene>
    <name evidence="5" type="ORF">C6V80_08415</name>
    <name evidence="6" type="ORF">EDC58_1707</name>
</gene>
<reference evidence="5" key="3">
    <citation type="submission" date="2019-06" db="EMBL/GenBank/DDBJ databases">
        <title>A comparative analysis of the Nautiliaceae.</title>
        <authorList>
            <person name="Grosche A."/>
            <person name="Smedile F."/>
            <person name="Vetriani C."/>
        </authorList>
    </citation>
    <scope>NUCLEOTIDE SEQUENCE</scope>
    <source>
        <strain evidence="5">TB6</strain>
    </source>
</reference>
<dbReference type="AlphaFoldDB" id="A0AAJ4UXI9"/>
<keyword evidence="1" id="KW-0813">Transport</keyword>
<dbReference type="GO" id="GO:0016887">
    <property type="term" value="F:ATP hydrolysis activity"/>
    <property type="evidence" value="ECO:0007669"/>
    <property type="project" value="InterPro"/>
</dbReference>
<dbReference type="Proteomes" id="UP000272781">
    <property type="component" value="Unassembled WGS sequence"/>
</dbReference>
<dbReference type="EMBL" id="CP027432">
    <property type="protein sequence ID" value="QCI28982.1"/>
    <property type="molecule type" value="Genomic_DNA"/>
</dbReference>
<dbReference type="PROSITE" id="PS50893">
    <property type="entry name" value="ABC_TRANSPORTER_2"/>
    <property type="match status" value="1"/>
</dbReference>
<protein>
    <submittedName>
        <fullName evidence="5">ATP-binding cassette domain-containing protein</fullName>
    </submittedName>
    <submittedName>
        <fullName evidence="6">Molybdate transport system ATP-binding protein</fullName>
    </submittedName>
</protein>
<reference evidence="6 7" key="2">
    <citation type="submission" date="2018-11" db="EMBL/GenBank/DDBJ databases">
        <title>Genomic Encyclopedia of Type Strains, Phase IV (KMG-IV): sequencing the most valuable type-strain genomes for metagenomic binning, comparative biology and taxonomic classification.</title>
        <authorList>
            <person name="Goeker M."/>
        </authorList>
    </citation>
    <scope>NUCLEOTIDE SEQUENCE [LARGE SCALE GENOMIC DNA]</scope>
    <source>
        <strain evidence="6 7">DSM 27783</strain>
    </source>
</reference>
<reference evidence="8" key="1">
    <citation type="submission" date="2018-03" db="EMBL/GenBank/DDBJ databases">
        <title>A comparative analysis of the Nautiliaceae.</title>
        <authorList>
            <person name="Grosche A."/>
            <person name="Smedile F."/>
            <person name="Vetriani C."/>
        </authorList>
    </citation>
    <scope>NUCLEOTIDE SEQUENCE [LARGE SCALE GENOMIC DNA]</scope>
    <source>
        <strain evidence="8">TB6</strain>
    </source>
</reference>
<dbReference type="InterPro" id="IPR027417">
    <property type="entry name" value="P-loop_NTPase"/>
</dbReference>
<dbReference type="EMBL" id="RJVK01000004">
    <property type="protein sequence ID" value="ROR39209.1"/>
    <property type="molecule type" value="Genomic_DNA"/>
</dbReference>
<keyword evidence="8" id="KW-1185">Reference proteome</keyword>
<proteinExistence type="predicted"/>
<keyword evidence="3 6" id="KW-0067">ATP-binding</keyword>
<sequence>MMIEINIVKTFKNFTLKINETFKQYEFYALYGKSGSGKTTFFRVLSGLEKSEGIIKVNKKIWQDKKFFLPPQKRDIGYVFQDYALFPNMNVLENLLFVKKDKKLAMKLLDIVEMTPFINRMPNTLSGGQKQRVALVRALMKEPKILLLDEALSALDEEVKEKIKKEILIIHNEFKLTTFMISHQKEDIHDLATKVININNGNIVSIEKVQKTIHLSPTIINDQLVFIPNEKLSSDSIKNSHFKITT</sequence>
<accession>A0AAJ4UXI9</accession>
<dbReference type="InterPro" id="IPR003593">
    <property type="entry name" value="AAA+_ATPase"/>
</dbReference>
<dbReference type="InterPro" id="IPR003439">
    <property type="entry name" value="ABC_transporter-like_ATP-bd"/>
</dbReference>
<dbReference type="PANTHER" id="PTHR42781:SF4">
    <property type="entry name" value="SPERMIDINE_PUTRESCINE IMPORT ATP-BINDING PROTEIN POTA"/>
    <property type="match status" value="1"/>
</dbReference>
<organism evidence="6 7">
    <name type="scientific">Caminibacter pacificus</name>
    <dbReference type="NCBI Taxonomy" id="1424653"/>
    <lineage>
        <taxon>Bacteria</taxon>
        <taxon>Pseudomonadati</taxon>
        <taxon>Campylobacterota</taxon>
        <taxon>Epsilonproteobacteria</taxon>
        <taxon>Nautiliales</taxon>
        <taxon>Nautiliaceae</taxon>
        <taxon>Caminibacter</taxon>
    </lineage>
</organism>
<feature type="domain" description="ABC transporter" evidence="4">
    <location>
        <begin position="2"/>
        <end position="225"/>
    </location>
</feature>
<dbReference type="InterPro" id="IPR050093">
    <property type="entry name" value="ABC_SmlMolc_Importer"/>
</dbReference>
<dbReference type="SMART" id="SM00382">
    <property type="entry name" value="AAA"/>
    <property type="match status" value="1"/>
</dbReference>
<dbReference type="InterPro" id="IPR017871">
    <property type="entry name" value="ABC_transporter-like_CS"/>
</dbReference>